<sequence length="224" mass="25639">MKKILLSAAFSVLPLFSYDIHFNKSFEENIKPDMLTTRLSVIVESKKENLISNTLSNFNSHIKKVDSIKKNNGSLYIRPKYIYKDNTSRIDGYVGELNYIISSKNSKKINDFLSDILSMKKNQNTSIRISNLTWKVSEESSNNVISNLRIKSIVWAKDYTNILSKKLNSVCKIKNIHINSNYNPNVLRMESSLMSVKTKTNTVPIPDNSEQKVQLDASYTLECN</sequence>
<accession>A0A2G1DG37</accession>
<dbReference type="Gene3D" id="3.30.110.170">
    <property type="entry name" value="Protein of unknown function (DUF541), domain 1"/>
    <property type="match status" value="1"/>
</dbReference>
<organism evidence="2 3">
    <name type="scientific">Malaciobacter molluscorum LMG 25693</name>
    <dbReference type="NCBI Taxonomy" id="870501"/>
    <lineage>
        <taxon>Bacteria</taxon>
        <taxon>Pseudomonadati</taxon>
        <taxon>Campylobacterota</taxon>
        <taxon>Epsilonproteobacteria</taxon>
        <taxon>Campylobacterales</taxon>
        <taxon>Arcobacteraceae</taxon>
        <taxon>Malaciobacter</taxon>
    </lineage>
</organism>
<proteinExistence type="predicted"/>
<evidence type="ECO:0000313" key="3">
    <source>
        <dbReference type="Proteomes" id="UP000221222"/>
    </source>
</evidence>
<evidence type="ECO:0000313" key="4">
    <source>
        <dbReference type="Proteomes" id="UP000262712"/>
    </source>
</evidence>
<evidence type="ECO:0000313" key="1">
    <source>
        <dbReference type="EMBL" id="AXX91086.1"/>
    </source>
</evidence>
<keyword evidence="3" id="KW-1185">Reference proteome</keyword>
<dbReference type="EMBL" id="CP032098">
    <property type="protein sequence ID" value="AXX91086.1"/>
    <property type="molecule type" value="Genomic_DNA"/>
</dbReference>
<dbReference type="EMBL" id="NXFY01000017">
    <property type="protein sequence ID" value="PHO17468.1"/>
    <property type="molecule type" value="Genomic_DNA"/>
</dbReference>
<dbReference type="RefSeq" id="WP_099343073.1">
    <property type="nucleotide sequence ID" value="NZ_CP032098.1"/>
</dbReference>
<dbReference type="InterPro" id="IPR007497">
    <property type="entry name" value="SIMPL/DUF541"/>
</dbReference>
<dbReference type="Pfam" id="PF04402">
    <property type="entry name" value="SIMPL"/>
    <property type="match status" value="1"/>
</dbReference>
<protein>
    <submittedName>
        <fullName evidence="1">SIMPL domain-containing protein</fullName>
    </submittedName>
</protein>
<gene>
    <name evidence="1" type="ORF">AMOL_0045</name>
    <name evidence="2" type="ORF">CPU12_10505</name>
</gene>
<name>A0A2G1DG37_9BACT</name>
<reference evidence="1 4" key="2">
    <citation type="submission" date="2018-08" db="EMBL/GenBank/DDBJ databases">
        <title>Complete genome of the Arcobacter molluscorum type strain LMG 25693.</title>
        <authorList>
            <person name="Miller W.G."/>
            <person name="Yee E."/>
            <person name="Bono J.L."/>
        </authorList>
    </citation>
    <scope>NUCLEOTIDE SEQUENCE [LARGE SCALE GENOMIC DNA]</scope>
    <source>
        <strain evidence="1 4">CECT 7696</strain>
    </source>
</reference>
<dbReference type="AlphaFoldDB" id="A0A2G1DG37"/>
<dbReference type="Proteomes" id="UP000221222">
    <property type="component" value="Unassembled WGS sequence"/>
</dbReference>
<evidence type="ECO:0000313" key="2">
    <source>
        <dbReference type="EMBL" id="PHO17468.1"/>
    </source>
</evidence>
<reference evidence="2 3" key="1">
    <citation type="submission" date="2017-09" db="EMBL/GenBank/DDBJ databases">
        <title>Arcobacter canalis sp. nov., a new species isolated from a water canal contaminated with urban sewage.</title>
        <authorList>
            <person name="Perez-Cataluna A."/>
            <person name="Salas-Masso N."/>
            <person name="Figueras M.J."/>
        </authorList>
    </citation>
    <scope>NUCLEOTIDE SEQUENCE [LARGE SCALE GENOMIC DNA]</scope>
    <source>
        <strain evidence="2 3">F98-3</strain>
    </source>
</reference>
<dbReference type="Proteomes" id="UP000262712">
    <property type="component" value="Chromosome"/>
</dbReference>
<dbReference type="Gene3D" id="3.30.70.2970">
    <property type="entry name" value="Protein of unknown function (DUF541), domain 2"/>
    <property type="match status" value="1"/>
</dbReference>
<dbReference type="KEGG" id="amol:AMOL_0045"/>